<dbReference type="WBParaSite" id="scaffold8881_cov171.g13443">
    <property type="protein sequence ID" value="scaffold8881_cov171.g13443"/>
    <property type="gene ID" value="scaffold8881_cov171.g13443"/>
</dbReference>
<evidence type="ECO:0000313" key="3">
    <source>
        <dbReference type="WBParaSite" id="scaffold8881_cov171.g13443"/>
    </source>
</evidence>
<protein>
    <submittedName>
        <fullName evidence="3">MADF domain-containing protein</fullName>
    </submittedName>
</protein>
<dbReference type="AlphaFoldDB" id="A0A915N6Y3"/>
<keyword evidence="2" id="KW-1185">Reference proteome</keyword>
<dbReference type="PROSITE" id="PS51029">
    <property type="entry name" value="MADF"/>
    <property type="match status" value="1"/>
</dbReference>
<dbReference type="PANTHER" id="PTHR12243:SF67">
    <property type="entry name" value="COREPRESSOR OF PANGOLIN, ISOFORM A-RELATED"/>
    <property type="match status" value="1"/>
</dbReference>
<sequence length="211" mass="24285">MIEKSVEMKNVEWHGFVVIEEEKNCLKVEADIFKSESYVLNDIKASELANYLLGMDNSLKTTTDLFIEIVRENEFLWRKGHEDHKDKSKCESTWARIANETGLEDGKAAKQKWKNLSDYYGKVKKPKPSGSDAKEMKWSYLKALSFLEDERQSCSRIDSTGRSSASIDNLLKMNVSINSSDEENDTQSLTSPRLTVKRRRLCENKNDEVDD</sequence>
<organism evidence="2 3">
    <name type="scientific">Meloidogyne javanica</name>
    <name type="common">Root-knot nematode worm</name>
    <dbReference type="NCBI Taxonomy" id="6303"/>
    <lineage>
        <taxon>Eukaryota</taxon>
        <taxon>Metazoa</taxon>
        <taxon>Ecdysozoa</taxon>
        <taxon>Nematoda</taxon>
        <taxon>Chromadorea</taxon>
        <taxon>Rhabditida</taxon>
        <taxon>Tylenchina</taxon>
        <taxon>Tylenchomorpha</taxon>
        <taxon>Tylenchoidea</taxon>
        <taxon>Meloidogynidae</taxon>
        <taxon>Meloidogyninae</taxon>
        <taxon>Meloidogyne</taxon>
        <taxon>Meloidogyne incognita group</taxon>
    </lineage>
</organism>
<accession>A0A915N6Y3</accession>
<name>A0A915N6Y3_MELJA</name>
<dbReference type="PANTHER" id="PTHR12243">
    <property type="entry name" value="MADF DOMAIN TRANSCRIPTION FACTOR"/>
    <property type="match status" value="1"/>
</dbReference>
<dbReference type="SMART" id="SM00595">
    <property type="entry name" value="MADF"/>
    <property type="match status" value="1"/>
</dbReference>
<evidence type="ECO:0000259" key="1">
    <source>
        <dbReference type="PROSITE" id="PS51029"/>
    </source>
</evidence>
<evidence type="ECO:0000313" key="2">
    <source>
        <dbReference type="Proteomes" id="UP000887561"/>
    </source>
</evidence>
<dbReference type="Proteomes" id="UP000887561">
    <property type="component" value="Unplaced"/>
</dbReference>
<proteinExistence type="predicted"/>
<feature type="domain" description="MADF" evidence="1">
    <location>
        <begin position="65"/>
        <end position="152"/>
    </location>
</feature>
<dbReference type="InterPro" id="IPR006578">
    <property type="entry name" value="MADF-dom"/>
</dbReference>
<reference evidence="3" key="1">
    <citation type="submission" date="2022-11" db="UniProtKB">
        <authorList>
            <consortium name="WormBaseParasite"/>
        </authorList>
    </citation>
    <scope>IDENTIFICATION</scope>
</reference>
<dbReference type="InterPro" id="IPR039353">
    <property type="entry name" value="TF_Adf1"/>
</dbReference>
<dbReference type="Pfam" id="PF10545">
    <property type="entry name" value="MADF_DNA_bdg"/>
    <property type="match status" value="1"/>
</dbReference>